<protein>
    <submittedName>
        <fullName evidence="1">Uncharacterized protein</fullName>
    </submittedName>
</protein>
<dbReference type="AlphaFoldDB" id="B0MUB7"/>
<dbReference type="Proteomes" id="UP000005819">
    <property type="component" value="Unassembled WGS sequence"/>
</dbReference>
<gene>
    <name evidence="1" type="ORF">ALIPUT_00730</name>
</gene>
<organism evidence="1 2">
    <name type="scientific">Alistipes putredinis DSM 17216</name>
    <dbReference type="NCBI Taxonomy" id="445970"/>
    <lineage>
        <taxon>Bacteria</taxon>
        <taxon>Pseudomonadati</taxon>
        <taxon>Bacteroidota</taxon>
        <taxon>Bacteroidia</taxon>
        <taxon>Bacteroidales</taxon>
        <taxon>Rikenellaceae</taxon>
        <taxon>Alistipes</taxon>
    </lineage>
</organism>
<sequence>MFFPINVLFQSCFRRAAGEAFHWEGNGEKTVFSGGAKIR</sequence>
<dbReference type="EMBL" id="ABFK02000017">
    <property type="protein sequence ID" value="EDS03678.1"/>
    <property type="molecule type" value="Genomic_DNA"/>
</dbReference>
<comment type="caution">
    <text evidence="1">The sequence shown here is derived from an EMBL/GenBank/DDBJ whole genome shotgun (WGS) entry which is preliminary data.</text>
</comment>
<proteinExistence type="predicted"/>
<reference evidence="1" key="2">
    <citation type="submission" date="2013-09" db="EMBL/GenBank/DDBJ databases">
        <title>Draft genome sequence of Alistipes putredinis (DSM 17216).</title>
        <authorList>
            <person name="Sudarsanam P."/>
            <person name="Ley R."/>
            <person name="Guruge J."/>
            <person name="Turnbaugh P.J."/>
            <person name="Mahowald M."/>
            <person name="Liep D."/>
            <person name="Gordon J."/>
        </authorList>
    </citation>
    <scope>NUCLEOTIDE SEQUENCE</scope>
    <source>
        <strain evidence="1">DSM 17216</strain>
    </source>
</reference>
<evidence type="ECO:0000313" key="1">
    <source>
        <dbReference type="EMBL" id="EDS03678.1"/>
    </source>
</evidence>
<reference evidence="1" key="1">
    <citation type="submission" date="2007-10" db="EMBL/GenBank/DDBJ databases">
        <authorList>
            <person name="Fulton L."/>
            <person name="Clifton S."/>
            <person name="Fulton B."/>
            <person name="Xu J."/>
            <person name="Minx P."/>
            <person name="Pepin K.H."/>
            <person name="Johnson M."/>
            <person name="Thiruvilangam P."/>
            <person name="Bhonagiri V."/>
            <person name="Nash W.E."/>
            <person name="Mardis E.R."/>
            <person name="Wilson R.K."/>
        </authorList>
    </citation>
    <scope>NUCLEOTIDE SEQUENCE [LARGE SCALE GENOMIC DNA]</scope>
    <source>
        <strain evidence="1">DSM 17216</strain>
    </source>
</reference>
<evidence type="ECO:0000313" key="2">
    <source>
        <dbReference type="Proteomes" id="UP000005819"/>
    </source>
</evidence>
<name>B0MUB7_9BACT</name>
<dbReference type="HOGENOM" id="CLU_3303644_0_0_10"/>
<keyword evidence="2" id="KW-1185">Reference proteome</keyword>
<accession>B0MUB7</accession>